<keyword evidence="2" id="KW-0813">Transport</keyword>
<feature type="transmembrane region" description="Helical" evidence="6">
    <location>
        <begin position="28"/>
        <end position="47"/>
    </location>
</feature>
<evidence type="ECO:0000256" key="5">
    <source>
        <dbReference type="ARBA" id="ARBA00023136"/>
    </source>
</evidence>
<evidence type="ECO:0000256" key="3">
    <source>
        <dbReference type="ARBA" id="ARBA00022692"/>
    </source>
</evidence>
<evidence type="ECO:0000313" key="8">
    <source>
        <dbReference type="EMBL" id="OWR50805.1"/>
    </source>
</evidence>
<dbReference type="GO" id="GO:0015141">
    <property type="term" value="F:succinate transmembrane transporter activity"/>
    <property type="evidence" value="ECO:0007669"/>
    <property type="project" value="TreeGrafter"/>
</dbReference>
<dbReference type="InterPro" id="IPR004680">
    <property type="entry name" value="Cit_transptr-like_dom"/>
</dbReference>
<accession>A0A212FAN5</accession>
<keyword evidence="3 6" id="KW-0812">Transmembrane</keyword>
<dbReference type="GO" id="GO:0015137">
    <property type="term" value="F:citrate transmembrane transporter activity"/>
    <property type="evidence" value="ECO:0007669"/>
    <property type="project" value="TreeGrafter"/>
</dbReference>
<feature type="transmembrane region" description="Helical" evidence="6">
    <location>
        <begin position="372"/>
        <end position="393"/>
    </location>
</feature>
<dbReference type="PANTHER" id="PTHR10283">
    <property type="entry name" value="SOLUTE CARRIER FAMILY 13 MEMBER"/>
    <property type="match status" value="1"/>
</dbReference>
<feature type="transmembrane region" description="Helical" evidence="6">
    <location>
        <begin position="197"/>
        <end position="215"/>
    </location>
</feature>
<dbReference type="AlphaFoldDB" id="A0A212FAN5"/>
<organism evidence="8 9">
    <name type="scientific">Danaus plexippus plexippus</name>
    <dbReference type="NCBI Taxonomy" id="278856"/>
    <lineage>
        <taxon>Eukaryota</taxon>
        <taxon>Metazoa</taxon>
        <taxon>Ecdysozoa</taxon>
        <taxon>Arthropoda</taxon>
        <taxon>Hexapoda</taxon>
        <taxon>Insecta</taxon>
        <taxon>Pterygota</taxon>
        <taxon>Neoptera</taxon>
        <taxon>Endopterygota</taxon>
        <taxon>Lepidoptera</taxon>
        <taxon>Glossata</taxon>
        <taxon>Ditrysia</taxon>
        <taxon>Papilionoidea</taxon>
        <taxon>Nymphalidae</taxon>
        <taxon>Danainae</taxon>
        <taxon>Danaini</taxon>
        <taxon>Danaina</taxon>
        <taxon>Danaus</taxon>
        <taxon>Danaus</taxon>
    </lineage>
</organism>
<dbReference type="Proteomes" id="UP000007151">
    <property type="component" value="Unassembled WGS sequence"/>
</dbReference>
<dbReference type="PANTHER" id="PTHR10283:SF82">
    <property type="entry name" value="SOLUTE CARRIER FAMILY 13 MEMBER 2"/>
    <property type="match status" value="1"/>
</dbReference>
<dbReference type="Pfam" id="PF03600">
    <property type="entry name" value="CitMHS"/>
    <property type="match status" value="1"/>
</dbReference>
<sequence length="429" mass="47773">MAAPAAGFIPLFMLPMFGVLDTVKVAGSYFNDSICLFVVAGMLQMLLNSSGFDRRIILWLLCSGDNCQFAGKRLIFKACTAAFFLSMFSNRLITSSTIIQFLTPALTNLQSLTSKNRKEEPNYDEMRFIILNAVQTSASIGSITIIHAALTPIAMRAIWSSVIGKAMSANSMTEMRNFLVKQQNALPPRSCFEMETVFFYLFFLVVCLFRWSEWLNIGWATYNSDMPGAPKIKDATVACLFLVALSILPRSHNILKYINAQKKSDLGNVKPESAILWWKFVDKNTYYGYIILLGGGVALNTAIKTTDLTKAVTSDYGTFITNKSWNTSIFIVCLISVLLANIMTGIAACCTFLPFVLNMAGEGVSEVWKKRLYLGTLGVGIGTSFGFVSPFYFTPAYFCHHTGKVPLKKMVNTYYNITYILAHKNFKTK</sequence>
<feature type="domain" description="Citrate transporter-like" evidence="7">
    <location>
        <begin position="4"/>
        <end position="362"/>
    </location>
</feature>
<dbReference type="InParanoid" id="A0A212FAN5"/>
<comment type="caution">
    <text evidence="8">The sequence shown here is derived from an EMBL/GenBank/DDBJ whole genome shotgun (WGS) entry which is preliminary data.</text>
</comment>
<keyword evidence="4 6" id="KW-1133">Transmembrane helix</keyword>
<evidence type="ECO:0000256" key="2">
    <source>
        <dbReference type="ARBA" id="ARBA00022448"/>
    </source>
</evidence>
<feature type="transmembrane region" description="Helical" evidence="6">
    <location>
        <begin position="286"/>
        <end position="303"/>
    </location>
</feature>
<evidence type="ECO:0000256" key="1">
    <source>
        <dbReference type="ARBA" id="ARBA00004141"/>
    </source>
</evidence>
<name>A0A212FAN5_DANPL</name>
<dbReference type="KEGG" id="dpl:KGM_203603"/>
<evidence type="ECO:0000259" key="7">
    <source>
        <dbReference type="Pfam" id="PF03600"/>
    </source>
</evidence>
<evidence type="ECO:0000313" key="9">
    <source>
        <dbReference type="Proteomes" id="UP000007151"/>
    </source>
</evidence>
<evidence type="ECO:0000256" key="4">
    <source>
        <dbReference type="ARBA" id="ARBA00022989"/>
    </source>
</evidence>
<proteinExistence type="predicted"/>
<dbReference type="GO" id="GO:0005886">
    <property type="term" value="C:plasma membrane"/>
    <property type="evidence" value="ECO:0007669"/>
    <property type="project" value="TreeGrafter"/>
</dbReference>
<dbReference type="EMBL" id="AGBW02009440">
    <property type="protein sequence ID" value="OWR50805.1"/>
    <property type="molecule type" value="Genomic_DNA"/>
</dbReference>
<protein>
    <submittedName>
        <fullName evidence="8">I'm not dead yet like protein</fullName>
    </submittedName>
</protein>
<evidence type="ECO:0000256" key="6">
    <source>
        <dbReference type="SAM" id="Phobius"/>
    </source>
</evidence>
<dbReference type="STRING" id="278856.A0A212FAN5"/>
<gene>
    <name evidence="8" type="ORF">KGM_203603</name>
</gene>
<keyword evidence="9" id="KW-1185">Reference proteome</keyword>
<reference evidence="8 9" key="1">
    <citation type="journal article" date="2011" name="Cell">
        <title>The monarch butterfly genome yields insights into long-distance migration.</title>
        <authorList>
            <person name="Zhan S."/>
            <person name="Merlin C."/>
            <person name="Boore J.L."/>
            <person name="Reppert S.M."/>
        </authorList>
    </citation>
    <scope>NUCLEOTIDE SEQUENCE [LARGE SCALE GENOMIC DNA]</scope>
    <source>
        <strain evidence="8">F-2</strain>
    </source>
</reference>
<feature type="transmembrane region" description="Helical" evidence="6">
    <location>
        <begin position="329"/>
        <end position="360"/>
    </location>
</feature>
<keyword evidence="5 6" id="KW-0472">Membrane</keyword>
<comment type="subcellular location">
    <subcellularLocation>
        <location evidence="1">Membrane</location>
        <topology evidence="1">Multi-pass membrane protein</topology>
    </subcellularLocation>
</comment>